<gene>
    <name evidence="3" type="ORF">GIB67_034901</name>
</gene>
<keyword evidence="4" id="KW-1185">Reference proteome</keyword>
<dbReference type="EMBL" id="JACGCM010000792">
    <property type="protein sequence ID" value="KAF6166350.1"/>
    <property type="molecule type" value="Genomic_DNA"/>
</dbReference>
<dbReference type="GO" id="GO:0016132">
    <property type="term" value="P:brassinosteroid biosynthetic process"/>
    <property type="evidence" value="ECO:0007669"/>
    <property type="project" value="TreeGrafter"/>
</dbReference>
<dbReference type="GO" id="GO:0010268">
    <property type="term" value="P:brassinosteroid homeostasis"/>
    <property type="evidence" value="ECO:0007669"/>
    <property type="project" value="TreeGrafter"/>
</dbReference>
<protein>
    <recommendedName>
        <fullName evidence="5">Cytochrome P450</fullName>
    </recommendedName>
</protein>
<dbReference type="GO" id="GO:0044550">
    <property type="term" value="P:secondary metabolite biosynthetic process"/>
    <property type="evidence" value="ECO:0007669"/>
    <property type="project" value="UniProtKB-ARBA"/>
</dbReference>
<evidence type="ECO:0000313" key="3">
    <source>
        <dbReference type="EMBL" id="KAF6166350.1"/>
    </source>
</evidence>
<keyword evidence="1" id="KW-0479">Metal-binding</keyword>
<dbReference type="Pfam" id="PF00067">
    <property type="entry name" value="p450"/>
    <property type="match status" value="2"/>
</dbReference>
<evidence type="ECO:0008006" key="5">
    <source>
        <dbReference type="Google" id="ProtNLM"/>
    </source>
</evidence>
<dbReference type="GO" id="GO:0020037">
    <property type="term" value="F:heme binding"/>
    <property type="evidence" value="ECO:0007669"/>
    <property type="project" value="InterPro"/>
</dbReference>
<dbReference type="GO" id="GO:0004497">
    <property type="term" value="F:monooxygenase activity"/>
    <property type="evidence" value="ECO:0007669"/>
    <property type="project" value="InterPro"/>
</dbReference>
<dbReference type="Proteomes" id="UP000541444">
    <property type="component" value="Unassembled WGS sequence"/>
</dbReference>
<organism evidence="3 4">
    <name type="scientific">Kingdonia uniflora</name>
    <dbReference type="NCBI Taxonomy" id="39325"/>
    <lineage>
        <taxon>Eukaryota</taxon>
        <taxon>Viridiplantae</taxon>
        <taxon>Streptophyta</taxon>
        <taxon>Embryophyta</taxon>
        <taxon>Tracheophyta</taxon>
        <taxon>Spermatophyta</taxon>
        <taxon>Magnoliopsida</taxon>
        <taxon>Ranunculales</taxon>
        <taxon>Circaeasteraceae</taxon>
        <taxon>Kingdonia</taxon>
    </lineage>
</organism>
<dbReference type="GO" id="GO:0005506">
    <property type="term" value="F:iron ion binding"/>
    <property type="evidence" value="ECO:0007669"/>
    <property type="project" value="InterPro"/>
</dbReference>
<dbReference type="Gene3D" id="1.10.630.10">
    <property type="entry name" value="Cytochrome P450"/>
    <property type="match status" value="2"/>
</dbReference>
<evidence type="ECO:0000256" key="1">
    <source>
        <dbReference type="ARBA" id="ARBA00022723"/>
    </source>
</evidence>
<dbReference type="PANTHER" id="PTHR24286">
    <property type="entry name" value="CYTOCHROME P450 26"/>
    <property type="match status" value="1"/>
</dbReference>
<dbReference type="InterPro" id="IPR001128">
    <property type="entry name" value="Cyt_P450"/>
</dbReference>
<proteinExistence type="predicted"/>
<keyword evidence="2" id="KW-0408">Iron</keyword>
<sequence length="149" mass="17057">MLDERRASPHTRHDDFFDLIIDEFKKEEETVLIEGLTLDAMFVLLFASFETTSTALTLVFRFLAENPSVLEELTNSESNAASKNFIAFRGGARSCSGAEFSRLQMAVFFHCLVTKYRWKIVKGRYSEKACFNISKWDPHSTLGKTRTEV</sequence>
<reference evidence="3 4" key="1">
    <citation type="journal article" date="2020" name="IScience">
        <title>Genome Sequencing of the Endangered Kingdonia uniflora (Circaeasteraceae, Ranunculales) Reveals Potential Mechanisms of Evolutionary Specialization.</title>
        <authorList>
            <person name="Sun Y."/>
            <person name="Deng T."/>
            <person name="Zhang A."/>
            <person name="Moore M.J."/>
            <person name="Landis J.B."/>
            <person name="Lin N."/>
            <person name="Zhang H."/>
            <person name="Zhang X."/>
            <person name="Huang J."/>
            <person name="Zhang X."/>
            <person name="Sun H."/>
            <person name="Wang H."/>
        </authorList>
    </citation>
    <scope>NUCLEOTIDE SEQUENCE [LARGE SCALE GENOMIC DNA]</scope>
    <source>
        <strain evidence="3">TB1705</strain>
        <tissue evidence="3">Leaf</tissue>
    </source>
</reference>
<comment type="caution">
    <text evidence="3">The sequence shown here is derived from an EMBL/GenBank/DDBJ whole genome shotgun (WGS) entry which is preliminary data.</text>
</comment>
<dbReference type="PANTHER" id="PTHR24286:SF11">
    <property type="entry name" value="CYTOCHROME P450, FAMILY 87, SUBFAMILY A, POLYPEPTIDE 2"/>
    <property type="match status" value="1"/>
</dbReference>
<dbReference type="GO" id="GO:0016125">
    <property type="term" value="P:sterol metabolic process"/>
    <property type="evidence" value="ECO:0007669"/>
    <property type="project" value="TreeGrafter"/>
</dbReference>
<evidence type="ECO:0000313" key="4">
    <source>
        <dbReference type="Proteomes" id="UP000541444"/>
    </source>
</evidence>
<dbReference type="SUPFAM" id="SSF48264">
    <property type="entry name" value="Cytochrome P450"/>
    <property type="match status" value="1"/>
</dbReference>
<accession>A0A7J7NH69</accession>
<dbReference type="GO" id="GO:0016705">
    <property type="term" value="F:oxidoreductase activity, acting on paired donors, with incorporation or reduction of molecular oxygen"/>
    <property type="evidence" value="ECO:0007669"/>
    <property type="project" value="InterPro"/>
</dbReference>
<dbReference type="OrthoDB" id="2789670at2759"/>
<name>A0A7J7NH69_9MAGN</name>
<dbReference type="AlphaFoldDB" id="A0A7J7NH69"/>
<dbReference type="InterPro" id="IPR036396">
    <property type="entry name" value="Cyt_P450_sf"/>
</dbReference>
<evidence type="ECO:0000256" key="2">
    <source>
        <dbReference type="ARBA" id="ARBA00023004"/>
    </source>
</evidence>